<reference evidence="2 3" key="1">
    <citation type="submission" date="2018-07" db="EMBL/GenBank/DDBJ databases">
        <title>Corallincola holothuriorum sp. nov., a new facultative anaerobe isolated from sea cucumber Apostichopus japonicus.</title>
        <authorList>
            <person name="Xia H."/>
        </authorList>
    </citation>
    <scope>NUCLEOTIDE SEQUENCE [LARGE SCALE GENOMIC DNA]</scope>
    <source>
        <strain evidence="2 3">C4</strain>
    </source>
</reference>
<dbReference type="InterPro" id="IPR013560">
    <property type="entry name" value="DUF1722"/>
</dbReference>
<organism evidence="2 3">
    <name type="scientific">Corallincola holothuriorum</name>
    <dbReference type="NCBI Taxonomy" id="2282215"/>
    <lineage>
        <taxon>Bacteria</taxon>
        <taxon>Pseudomonadati</taxon>
        <taxon>Pseudomonadota</taxon>
        <taxon>Gammaproteobacteria</taxon>
        <taxon>Alteromonadales</taxon>
        <taxon>Psychromonadaceae</taxon>
        <taxon>Corallincola</taxon>
    </lineage>
</organism>
<dbReference type="PANTHER" id="PTHR30087:SF0">
    <property type="entry name" value="INNER MEMBRANE PROTEIN"/>
    <property type="match status" value="1"/>
</dbReference>
<name>A0A368NRK9_9GAMM</name>
<protein>
    <submittedName>
        <fullName evidence="2">DUF1722 domain-containing protein</fullName>
    </submittedName>
</protein>
<sequence>MAKIKVGISSCLVGEPVRFDSGHKRNLYVTNVLHDYFEFVPFCPEVSIGLGIPRQTIRLSLQDDEVRCIGSKDPALDVTEKLYQSAEDQKHWHDELCGYILKKDSPSCGMERVRLYKGDTPDRVGVGLYAKRLMENFPNLPVEEEGRLGDPVLRENFIQRVFVYYRWRQMMLEPLTLDKLMQFHARHKFIFVSHDQNLASELGRWLSEQGKESLAAVSQAYLTKMMTLLKVRATRQNHANTLTHIQGFLKKHVTGLDKQELVETINNYRLGLLPLIVPLTLLRHHFLHHPNDYIDGSYYMRPHPSELMLLNQL</sequence>
<dbReference type="OrthoDB" id="495783at2"/>
<keyword evidence="3" id="KW-1185">Reference proteome</keyword>
<feature type="domain" description="DUF1722" evidence="1">
    <location>
        <begin position="188"/>
        <end position="304"/>
    </location>
</feature>
<dbReference type="InterPro" id="IPR007553">
    <property type="entry name" value="2-thiour_desulf"/>
</dbReference>
<dbReference type="AlphaFoldDB" id="A0A368NRK9"/>
<dbReference type="Pfam" id="PF08349">
    <property type="entry name" value="DUF1722"/>
    <property type="match status" value="1"/>
</dbReference>
<proteinExistence type="predicted"/>
<accession>A0A368NRK9</accession>
<dbReference type="Proteomes" id="UP000252558">
    <property type="component" value="Unassembled WGS sequence"/>
</dbReference>
<evidence type="ECO:0000313" key="2">
    <source>
        <dbReference type="EMBL" id="RCU52455.1"/>
    </source>
</evidence>
<evidence type="ECO:0000259" key="1">
    <source>
        <dbReference type="Pfam" id="PF08349"/>
    </source>
</evidence>
<evidence type="ECO:0000313" key="3">
    <source>
        <dbReference type="Proteomes" id="UP000252558"/>
    </source>
</evidence>
<gene>
    <name evidence="2" type="ORF">DU002_00345</name>
</gene>
<dbReference type="Pfam" id="PF04463">
    <property type="entry name" value="2-thiour_desulf"/>
    <property type="match status" value="1"/>
</dbReference>
<dbReference type="PANTHER" id="PTHR30087">
    <property type="entry name" value="INNER MEMBRANE PROTEIN"/>
    <property type="match status" value="1"/>
</dbReference>
<dbReference type="RefSeq" id="WP_114336363.1">
    <property type="nucleotide sequence ID" value="NZ_QPID01000001.1"/>
</dbReference>
<comment type="caution">
    <text evidence="2">The sequence shown here is derived from an EMBL/GenBank/DDBJ whole genome shotgun (WGS) entry which is preliminary data.</text>
</comment>
<dbReference type="InterPro" id="IPR017087">
    <property type="entry name" value="UCP037004"/>
</dbReference>
<dbReference type="EMBL" id="QPID01000001">
    <property type="protein sequence ID" value="RCU52455.1"/>
    <property type="molecule type" value="Genomic_DNA"/>
</dbReference>
<dbReference type="PIRSF" id="PIRSF037004">
    <property type="entry name" value="UCP037004"/>
    <property type="match status" value="1"/>
</dbReference>